<dbReference type="OrthoDB" id="1864276at2"/>
<evidence type="ECO:0000313" key="2">
    <source>
        <dbReference type="Proteomes" id="UP000287601"/>
    </source>
</evidence>
<organism evidence="1 2">
    <name type="scientific">Aminipila luticellarii</name>
    <dbReference type="NCBI Taxonomy" id="2507160"/>
    <lineage>
        <taxon>Bacteria</taxon>
        <taxon>Bacillati</taxon>
        <taxon>Bacillota</taxon>
        <taxon>Clostridia</taxon>
        <taxon>Peptostreptococcales</taxon>
        <taxon>Anaerovoracaceae</taxon>
        <taxon>Aminipila</taxon>
    </lineage>
</organism>
<dbReference type="KEGG" id="amij:EQM06_00690"/>
<dbReference type="SUPFAM" id="SSF69360">
    <property type="entry name" value="Cell wall binding repeat"/>
    <property type="match status" value="1"/>
</dbReference>
<dbReference type="Gene3D" id="2.10.270.20">
    <property type="match status" value="1"/>
</dbReference>
<reference evidence="1 2" key="1">
    <citation type="submission" date="2019-01" db="EMBL/GenBank/DDBJ databases">
        <title>Draft genomes of a novel of Aminipila strains.</title>
        <authorList>
            <person name="Ma S."/>
        </authorList>
    </citation>
    <scope>NUCLEOTIDE SEQUENCE [LARGE SCALE GENOMIC DNA]</scope>
    <source>
        <strain evidence="2">JN-39</strain>
    </source>
</reference>
<proteinExistence type="predicted"/>
<dbReference type="AlphaFoldDB" id="A0A410PS88"/>
<evidence type="ECO:0000313" key="1">
    <source>
        <dbReference type="EMBL" id="QAT41857.1"/>
    </source>
</evidence>
<protein>
    <submittedName>
        <fullName evidence="1">Uncharacterized protein</fullName>
    </submittedName>
</protein>
<keyword evidence="2" id="KW-1185">Reference proteome</keyword>
<gene>
    <name evidence="1" type="ORF">EQM06_00690</name>
</gene>
<dbReference type="Proteomes" id="UP000287601">
    <property type="component" value="Chromosome"/>
</dbReference>
<accession>A0A410PS88</accession>
<name>A0A410PS88_9FIRM</name>
<dbReference type="EMBL" id="CP035281">
    <property type="protein sequence ID" value="QAT41857.1"/>
    <property type="molecule type" value="Genomic_DNA"/>
</dbReference>
<sequence>MIDGSNRQGQWISYKDGKSLTSMRTIDSVKYFFNTVGTLKIGWEKDGHNHRYYSGHRMLIGW</sequence>